<proteinExistence type="predicted"/>
<dbReference type="SUPFAM" id="SSF103473">
    <property type="entry name" value="MFS general substrate transporter"/>
    <property type="match status" value="1"/>
</dbReference>
<feature type="chain" id="PRO_5046983037" evidence="2">
    <location>
        <begin position="21"/>
        <end position="91"/>
    </location>
</feature>
<sequence length="91" mass="8927">MASLLLAVSLSAVGALLSAAAPTDRQGTVLGNNAALLVLGEVVGVSGGSFIAGIDPMLPLLVLAVLAAVAPAVLSRQRRRTAGAQSPRTGP</sequence>
<evidence type="ECO:0000313" key="3">
    <source>
        <dbReference type="EMBL" id="MDT0349051.1"/>
    </source>
</evidence>
<gene>
    <name evidence="3" type="ORF">RM445_05875</name>
</gene>
<dbReference type="EMBL" id="JAVREJ010000003">
    <property type="protein sequence ID" value="MDT0349051.1"/>
    <property type="molecule type" value="Genomic_DNA"/>
</dbReference>
<keyword evidence="1" id="KW-0472">Membrane</keyword>
<accession>A0ABU2N5R3</accession>
<keyword evidence="1" id="KW-0812">Transmembrane</keyword>
<keyword evidence="4" id="KW-1185">Reference proteome</keyword>
<comment type="caution">
    <text evidence="3">The sequence shown here is derived from an EMBL/GenBank/DDBJ whole genome shotgun (WGS) entry which is preliminary data.</text>
</comment>
<evidence type="ECO:0000256" key="1">
    <source>
        <dbReference type="SAM" id="Phobius"/>
    </source>
</evidence>
<feature type="transmembrane region" description="Helical" evidence="1">
    <location>
        <begin position="49"/>
        <end position="74"/>
    </location>
</feature>
<evidence type="ECO:0000256" key="2">
    <source>
        <dbReference type="SAM" id="SignalP"/>
    </source>
</evidence>
<protein>
    <submittedName>
        <fullName evidence="3">Uncharacterized protein</fullName>
    </submittedName>
</protein>
<reference evidence="4" key="1">
    <citation type="submission" date="2023-07" db="EMBL/GenBank/DDBJ databases">
        <title>30 novel species of actinomycetes from the DSMZ collection.</title>
        <authorList>
            <person name="Nouioui I."/>
        </authorList>
    </citation>
    <scope>NUCLEOTIDE SEQUENCE [LARGE SCALE GENOMIC DNA]</scope>
    <source>
        <strain evidence="4">DSM 45834</strain>
    </source>
</reference>
<dbReference type="RefSeq" id="WP_311555023.1">
    <property type="nucleotide sequence ID" value="NZ_JAVREJ010000003.1"/>
</dbReference>
<name>A0ABU2N5R3_9PSEU</name>
<dbReference type="Proteomes" id="UP001183202">
    <property type="component" value="Unassembled WGS sequence"/>
</dbReference>
<keyword evidence="2" id="KW-0732">Signal</keyword>
<dbReference type="InterPro" id="IPR036259">
    <property type="entry name" value="MFS_trans_sf"/>
</dbReference>
<evidence type="ECO:0000313" key="4">
    <source>
        <dbReference type="Proteomes" id="UP001183202"/>
    </source>
</evidence>
<keyword evidence="1" id="KW-1133">Transmembrane helix</keyword>
<organism evidence="3 4">
    <name type="scientific">Pseudonocardia charpentierae</name>
    <dbReference type="NCBI Taxonomy" id="3075545"/>
    <lineage>
        <taxon>Bacteria</taxon>
        <taxon>Bacillati</taxon>
        <taxon>Actinomycetota</taxon>
        <taxon>Actinomycetes</taxon>
        <taxon>Pseudonocardiales</taxon>
        <taxon>Pseudonocardiaceae</taxon>
        <taxon>Pseudonocardia</taxon>
    </lineage>
</organism>
<feature type="signal peptide" evidence="2">
    <location>
        <begin position="1"/>
        <end position="20"/>
    </location>
</feature>